<name>A0A7Y0FLN4_9BACT</name>
<dbReference type="RefSeq" id="WP_169530254.1">
    <property type="nucleotide sequence ID" value="NZ_JABBGH010000001.1"/>
</dbReference>
<dbReference type="EMBL" id="JABBGH010000001">
    <property type="protein sequence ID" value="NML64992.1"/>
    <property type="molecule type" value="Genomic_DNA"/>
</dbReference>
<organism evidence="1 2">
    <name type="scientific">Hymenobacter polaris</name>
    <dbReference type="NCBI Taxonomy" id="2682546"/>
    <lineage>
        <taxon>Bacteria</taxon>
        <taxon>Pseudomonadati</taxon>
        <taxon>Bacteroidota</taxon>
        <taxon>Cytophagia</taxon>
        <taxon>Cytophagales</taxon>
        <taxon>Hymenobacteraceae</taxon>
        <taxon>Hymenobacter</taxon>
    </lineage>
</organism>
<sequence length="175" mass="20587">MEEDLLLAKKGSYGPFRQMHKKTIQPDDKQLDKLIAANSLLPYMSNRKWVKLLHALITHADEVQECRVKLLWEAEGQMRHLLFDENTSFGFDYYQEAMEAMVSGPPRGWYGYREIEWLDFPRIATRREGRPPMPITQNLKFIQAVVNQVGKFHIELEDNNLRVYCYLRAARVQAN</sequence>
<evidence type="ECO:0000313" key="1">
    <source>
        <dbReference type="EMBL" id="NML64992.1"/>
    </source>
</evidence>
<reference evidence="1 2" key="1">
    <citation type="submission" date="2020-04" db="EMBL/GenBank/DDBJ databases">
        <title>Hymenobacter polaris sp. nov., isolated from Arctic soil.</title>
        <authorList>
            <person name="Dahal R.H."/>
        </authorList>
    </citation>
    <scope>NUCLEOTIDE SEQUENCE [LARGE SCALE GENOMIC DNA]</scope>
    <source>
        <strain evidence="1 2">RP-2-7</strain>
    </source>
</reference>
<dbReference type="Proteomes" id="UP000559626">
    <property type="component" value="Unassembled WGS sequence"/>
</dbReference>
<dbReference type="AlphaFoldDB" id="A0A7Y0FLN4"/>
<keyword evidence="2" id="KW-1185">Reference proteome</keyword>
<proteinExistence type="predicted"/>
<dbReference type="InterPro" id="IPR046500">
    <property type="entry name" value="DUF6678"/>
</dbReference>
<dbReference type="Pfam" id="PF20383">
    <property type="entry name" value="DUF6678"/>
    <property type="match status" value="1"/>
</dbReference>
<accession>A0A7Y0FLN4</accession>
<evidence type="ECO:0000313" key="2">
    <source>
        <dbReference type="Proteomes" id="UP000559626"/>
    </source>
</evidence>
<protein>
    <submittedName>
        <fullName evidence="1">Uncharacterized protein</fullName>
    </submittedName>
</protein>
<comment type="caution">
    <text evidence="1">The sequence shown here is derived from an EMBL/GenBank/DDBJ whole genome shotgun (WGS) entry which is preliminary data.</text>
</comment>
<gene>
    <name evidence="1" type="ORF">HHL22_07210</name>
</gene>